<reference evidence="7 8" key="1">
    <citation type="submission" date="2021-05" db="EMBL/GenBank/DDBJ databases">
        <title>Kineosporia and Streptomyces sp. nov. two new marine actinobacteria isolated from Coral.</title>
        <authorList>
            <person name="Buangrab K."/>
            <person name="Sutthacheep M."/>
            <person name="Yeemin T."/>
            <person name="Harunari E."/>
            <person name="Igarashi Y."/>
            <person name="Kanchanasin P."/>
            <person name="Tanasupawat S."/>
            <person name="Phongsopitanun W."/>
        </authorList>
    </citation>
    <scope>NUCLEOTIDE SEQUENCE [LARGE SCALE GENOMIC DNA]</scope>
    <source>
        <strain evidence="7 8">J2-2</strain>
    </source>
</reference>
<dbReference type="Pfam" id="PF00440">
    <property type="entry name" value="TetR_N"/>
    <property type="match status" value="1"/>
</dbReference>
<evidence type="ECO:0000256" key="5">
    <source>
        <dbReference type="PROSITE-ProRule" id="PRU00335"/>
    </source>
</evidence>
<name>A0ABS5TCE0_9ACTN</name>
<proteinExistence type="predicted"/>
<organism evidence="7 8">
    <name type="scientific">Kineosporia corallincola</name>
    <dbReference type="NCBI Taxonomy" id="2835133"/>
    <lineage>
        <taxon>Bacteria</taxon>
        <taxon>Bacillati</taxon>
        <taxon>Actinomycetota</taxon>
        <taxon>Actinomycetes</taxon>
        <taxon>Kineosporiales</taxon>
        <taxon>Kineosporiaceae</taxon>
        <taxon>Kineosporia</taxon>
    </lineage>
</organism>
<evidence type="ECO:0000256" key="4">
    <source>
        <dbReference type="ARBA" id="ARBA00023163"/>
    </source>
</evidence>
<dbReference type="InterPro" id="IPR001647">
    <property type="entry name" value="HTH_TetR"/>
</dbReference>
<keyword evidence="1" id="KW-0678">Repressor</keyword>
<dbReference type="PROSITE" id="PS50977">
    <property type="entry name" value="HTH_TETR_2"/>
    <property type="match status" value="1"/>
</dbReference>
<evidence type="ECO:0000256" key="2">
    <source>
        <dbReference type="ARBA" id="ARBA00023015"/>
    </source>
</evidence>
<keyword evidence="3 5" id="KW-0238">DNA-binding</keyword>
<evidence type="ECO:0000259" key="6">
    <source>
        <dbReference type="PROSITE" id="PS50977"/>
    </source>
</evidence>
<dbReference type="InterPro" id="IPR009057">
    <property type="entry name" value="Homeodomain-like_sf"/>
</dbReference>
<dbReference type="RefSeq" id="WP_214155018.1">
    <property type="nucleotide sequence ID" value="NZ_JAHBAY010000003.1"/>
</dbReference>
<protein>
    <submittedName>
        <fullName evidence="7">TetR/AcrR family transcriptional regulator</fullName>
    </submittedName>
</protein>
<keyword evidence="8" id="KW-1185">Reference proteome</keyword>
<dbReference type="PRINTS" id="PR00455">
    <property type="entry name" value="HTHTETR"/>
</dbReference>
<dbReference type="SUPFAM" id="SSF48498">
    <property type="entry name" value="Tetracyclin repressor-like, C-terminal domain"/>
    <property type="match status" value="1"/>
</dbReference>
<dbReference type="Pfam" id="PF13977">
    <property type="entry name" value="TetR_C_6"/>
    <property type="match status" value="1"/>
</dbReference>
<keyword evidence="4" id="KW-0804">Transcription</keyword>
<dbReference type="InterPro" id="IPR039538">
    <property type="entry name" value="BetI_C"/>
</dbReference>
<evidence type="ECO:0000256" key="3">
    <source>
        <dbReference type="ARBA" id="ARBA00023125"/>
    </source>
</evidence>
<sequence>MSEPRRRGSYAVGRERRERILDAATERFATSGYTSTSMARIAKDVGISTTGLVHHFPTKQHLLLAVADRRFDSAGVVAGPATSADGEQLIRSLQSITRHFLDQPGLIELFVALSAEAADPSSAAHELFAARYERIIDDIAGRFRACARGGSFRADVDYDAIAREVVAVSDGMQLQWVLSGRRTDLAGDSERYLSRLAQALRPSPPPA</sequence>
<gene>
    <name evidence="7" type="ORF">KIH74_07220</name>
</gene>
<feature type="DNA-binding region" description="H-T-H motif" evidence="5">
    <location>
        <begin position="37"/>
        <end position="56"/>
    </location>
</feature>
<dbReference type="InterPro" id="IPR036271">
    <property type="entry name" value="Tet_transcr_reg_TetR-rel_C_sf"/>
</dbReference>
<evidence type="ECO:0000313" key="8">
    <source>
        <dbReference type="Proteomes" id="UP001197247"/>
    </source>
</evidence>
<keyword evidence="2" id="KW-0805">Transcription regulation</keyword>
<dbReference type="Gene3D" id="1.10.357.10">
    <property type="entry name" value="Tetracycline Repressor, domain 2"/>
    <property type="match status" value="1"/>
</dbReference>
<evidence type="ECO:0000256" key="1">
    <source>
        <dbReference type="ARBA" id="ARBA00022491"/>
    </source>
</evidence>
<comment type="caution">
    <text evidence="7">The sequence shown here is derived from an EMBL/GenBank/DDBJ whole genome shotgun (WGS) entry which is preliminary data.</text>
</comment>
<accession>A0ABS5TCE0</accession>
<dbReference type="PANTHER" id="PTHR47506">
    <property type="entry name" value="TRANSCRIPTIONAL REGULATORY PROTEIN"/>
    <property type="match status" value="1"/>
</dbReference>
<dbReference type="Proteomes" id="UP001197247">
    <property type="component" value="Unassembled WGS sequence"/>
</dbReference>
<dbReference type="SUPFAM" id="SSF46689">
    <property type="entry name" value="Homeodomain-like"/>
    <property type="match status" value="1"/>
</dbReference>
<evidence type="ECO:0000313" key="7">
    <source>
        <dbReference type="EMBL" id="MBT0768711.1"/>
    </source>
</evidence>
<feature type="domain" description="HTH tetR-type" evidence="6">
    <location>
        <begin position="14"/>
        <end position="74"/>
    </location>
</feature>
<dbReference type="EMBL" id="JAHBAY010000003">
    <property type="protein sequence ID" value="MBT0768711.1"/>
    <property type="molecule type" value="Genomic_DNA"/>
</dbReference>
<dbReference type="PANTHER" id="PTHR47506:SF6">
    <property type="entry name" value="HTH-TYPE TRANSCRIPTIONAL REPRESSOR NEMR"/>
    <property type="match status" value="1"/>
</dbReference>